<dbReference type="Gene3D" id="3.10.350.10">
    <property type="entry name" value="LysM domain"/>
    <property type="match status" value="1"/>
</dbReference>
<dbReference type="Pfam" id="PF01476">
    <property type="entry name" value="LysM"/>
    <property type="match status" value="1"/>
</dbReference>
<evidence type="ECO:0000259" key="1">
    <source>
        <dbReference type="PROSITE" id="PS51782"/>
    </source>
</evidence>
<sequence length="98" mass="11036">MTNFKRLIIGTALLVTVVSYGSGSDPSGVLISETYTVRTGDTLWTISEQYIQKNTYGPRDIREFYHGIIEINQDVLASREPGEIHPGDKLTVNYWAKE</sequence>
<dbReference type="InterPro" id="IPR018392">
    <property type="entry name" value="LysM"/>
</dbReference>
<evidence type="ECO:0000313" key="2">
    <source>
        <dbReference type="EMBL" id="SMC56817.1"/>
    </source>
</evidence>
<organism evidence="2 3">
    <name type="scientific">Sporomusa malonica</name>
    <dbReference type="NCBI Taxonomy" id="112901"/>
    <lineage>
        <taxon>Bacteria</taxon>
        <taxon>Bacillati</taxon>
        <taxon>Bacillota</taxon>
        <taxon>Negativicutes</taxon>
        <taxon>Selenomonadales</taxon>
        <taxon>Sporomusaceae</taxon>
        <taxon>Sporomusa</taxon>
    </lineage>
</organism>
<accession>A0A1W2A836</accession>
<protein>
    <submittedName>
        <fullName evidence="2">LysM domain-containing protein</fullName>
    </submittedName>
</protein>
<reference evidence="2 3" key="1">
    <citation type="submission" date="2017-04" db="EMBL/GenBank/DDBJ databases">
        <authorList>
            <person name="Afonso C.L."/>
            <person name="Miller P.J."/>
            <person name="Scott M.A."/>
            <person name="Spackman E."/>
            <person name="Goraichik I."/>
            <person name="Dimitrov K.M."/>
            <person name="Suarez D.L."/>
            <person name="Swayne D.E."/>
        </authorList>
    </citation>
    <scope>NUCLEOTIDE SEQUENCE [LARGE SCALE GENOMIC DNA]</scope>
    <source>
        <strain evidence="2 3">DSM 5090</strain>
    </source>
</reference>
<feature type="domain" description="LysM" evidence="1">
    <location>
        <begin position="33"/>
        <end position="92"/>
    </location>
</feature>
<dbReference type="EMBL" id="FWXI01000005">
    <property type="protein sequence ID" value="SMC56817.1"/>
    <property type="molecule type" value="Genomic_DNA"/>
</dbReference>
<dbReference type="PROSITE" id="PS51782">
    <property type="entry name" value="LYSM"/>
    <property type="match status" value="1"/>
</dbReference>
<proteinExistence type="predicted"/>
<evidence type="ECO:0000313" key="3">
    <source>
        <dbReference type="Proteomes" id="UP000192738"/>
    </source>
</evidence>
<dbReference type="OrthoDB" id="1666822at2"/>
<dbReference type="Proteomes" id="UP000192738">
    <property type="component" value="Unassembled WGS sequence"/>
</dbReference>
<gene>
    <name evidence="2" type="ORF">SAMN04488500_105145</name>
</gene>
<dbReference type="CDD" id="cd00118">
    <property type="entry name" value="LysM"/>
    <property type="match status" value="1"/>
</dbReference>
<dbReference type="InterPro" id="IPR036779">
    <property type="entry name" value="LysM_dom_sf"/>
</dbReference>
<dbReference type="AlphaFoldDB" id="A0A1W2A836"/>
<keyword evidence="3" id="KW-1185">Reference proteome</keyword>
<name>A0A1W2A836_9FIRM</name>
<dbReference type="RefSeq" id="WP_084575074.1">
    <property type="nucleotide sequence ID" value="NZ_CP155572.1"/>
</dbReference>